<dbReference type="Proteomes" id="UP001617351">
    <property type="component" value="Unassembled WGS sequence"/>
</dbReference>
<feature type="compositionally biased region" description="Low complexity" evidence="1">
    <location>
        <begin position="63"/>
        <end position="83"/>
    </location>
</feature>
<gene>
    <name evidence="2" type="ORF">ACIO7M_14700</name>
</gene>
<keyword evidence="3" id="KW-1185">Reference proteome</keyword>
<name>A0ABW8EJM5_STRT5</name>
<organism evidence="2 3">
    <name type="scientific">Streptomyces toxytricini</name>
    <name type="common">Actinomyces toxytricini</name>
    <dbReference type="NCBI Taxonomy" id="67369"/>
    <lineage>
        <taxon>Bacteria</taxon>
        <taxon>Bacillati</taxon>
        <taxon>Actinomycetota</taxon>
        <taxon>Actinomycetes</taxon>
        <taxon>Kitasatosporales</taxon>
        <taxon>Streptomycetaceae</taxon>
        <taxon>Streptomyces</taxon>
    </lineage>
</organism>
<dbReference type="RefSeq" id="WP_365515027.1">
    <property type="nucleotide sequence ID" value="NZ_JBFANW010000570.1"/>
</dbReference>
<accession>A0ABW8EJM5</accession>
<evidence type="ECO:0000313" key="2">
    <source>
        <dbReference type="EMBL" id="MFJ2822352.1"/>
    </source>
</evidence>
<feature type="region of interest" description="Disordered" evidence="1">
    <location>
        <begin position="63"/>
        <end position="89"/>
    </location>
</feature>
<reference evidence="2 3" key="1">
    <citation type="submission" date="2024-10" db="EMBL/GenBank/DDBJ databases">
        <title>The Natural Products Discovery Center: Release of the First 8490 Sequenced Strains for Exploring Actinobacteria Biosynthetic Diversity.</title>
        <authorList>
            <person name="Kalkreuter E."/>
            <person name="Kautsar S.A."/>
            <person name="Yang D."/>
            <person name="Bader C.D."/>
            <person name="Teijaro C.N."/>
            <person name="Fluegel L."/>
            <person name="Davis C.M."/>
            <person name="Simpson J.R."/>
            <person name="Lauterbach L."/>
            <person name="Steele A.D."/>
            <person name="Gui C."/>
            <person name="Meng S."/>
            <person name="Li G."/>
            <person name="Viehrig K."/>
            <person name="Ye F."/>
            <person name="Su P."/>
            <person name="Kiefer A.F."/>
            <person name="Nichols A."/>
            <person name="Cepeda A.J."/>
            <person name="Yan W."/>
            <person name="Fan B."/>
            <person name="Jiang Y."/>
            <person name="Adhikari A."/>
            <person name="Zheng C.-J."/>
            <person name="Schuster L."/>
            <person name="Cowan T.M."/>
            <person name="Smanski M.J."/>
            <person name="Chevrette M.G."/>
            <person name="De Carvalho L.P.S."/>
            <person name="Shen B."/>
        </authorList>
    </citation>
    <scope>NUCLEOTIDE SEQUENCE [LARGE SCALE GENOMIC DNA]</scope>
    <source>
        <strain evidence="2 3">NPDC087220</strain>
    </source>
</reference>
<feature type="compositionally biased region" description="Basic residues" evidence="1">
    <location>
        <begin position="1"/>
        <end position="13"/>
    </location>
</feature>
<feature type="region of interest" description="Disordered" evidence="1">
    <location>
        <begin position="239"/>
        <end position="262"/>
    </location>
</feature>
<evidence type="ECO:0000313" key="3">
    <source>
        <dbReference type="Proteomes" id="UP001617351"/>
    </source>
</evidence>
<dbReference type="EMBL" id="JBIUYY010000005">
    <property type="protein sequence ID" value="MFJ2822352.1"/>
    <property type="molecule type" value="Genomic_DNA"/>
</dbReference>
<evidence type="ECO:0000256" key="1">
    <source>
        <dbReference type="SAM" id="MobiDB-lite"/>
    </source>
</evidence>
<feature type="region of interest" description="Disordered" evidence="1">
    <location>
        <begin position="1"/>
        <end position="30"/>
    </location>
</feature>
<evidence type="ECO:0008006" key="4">
    <source>
        <dbReference type="Google" id="ProtNLM"/>
    </source>
</evidence>
<sequence length="355" mass="36980">MTARRAHGPRPRSSRPSDRRTSGPSPAGAATAGLAGAAVLLAVLLPALARPADAMTEARPATAAADPAACTGEGAAATDGGRTCTRYGPAARLGRGTVRTYTEYAGGVPKALGVSLGAAALTALPSAPTDGRHCHDADGDGSTDTRRECVGGHSIELALPAAPPDAPGLPYQWALFNWNPHGHSPHGRYDVPHFDVHFYLVPREVRAAIRTGRCALLIDCGQLAEAAEPVPAAHLPAGYPASSPQTAEGAMGAHLDSRPPTSGTLSGQTFIYGAYGGDIVFMEPMLTKDFLLRHRTSAARRTCEPVPQPAAWRIPGWYPTRYCTAYRPAERDYTVSLTDFAPSAGLRGHAAADAP</sequence>
<comment type="caution">
    <text evidence="2">The sequence shown here is derived from an EMBL/GenBank/DDBJ whole genome shotgun (WGS) entry which is preliminary data.</text>
</comment>
<proteinExistence type="predicted"/>
<protein>
    <recommendedName>
        <fullName evidence="4">DUF5602 domain-containing protein</fullName>
    </recommendedName>
</protein>